<keyword evidence="1" id="KW-0067">ATP-binding</keyword>
<dbReference type="GO" id="GO:0009432">
    <property type="term" value="P:SOS response"/>
    <property type="evidence" value="ECO:0007669"/>
    <property type="project" value="TreeGrafter"/>
</dbReference>
<accession>A0A6C2YPT7</accession>
<dbReference type="PANTHER" id="PTHR21621:SF0">
    <property type="entry name" value="BETA-CITRYLGLUTAMATE SYNTHASE B-RELATED"/>
    <property type="match status" value="1"/>
</dbReference>
<keyword evidence="4" id="KW-1185">Reference proteome</keyword>
<dbReference type="Proteomes" id="UP000464378">
    <property type="component" value="Chromosome"/>
</dbReference>
<dbReference type="Gene3D" id="3.30.470.20">
    <property type="entry name" value="ATP-grasp fold, B domain"/>
    <property type="match status" value="1"/>
</dbReference>
<keyword evidence="1" id="KW-0547">Nucleotide-binding</keyword>
<reference evidence="3" key="1">
    <citation type="submission" date="2019-04" db="EMBL/GenBank/DDBJ databases">
        <authorList>
            <consortium name="Science for Life Laboratories"/>
        </authorList>
    </citation>
    <scope>NUCLEOTIDE SEQUENCE</scope>
    <source>
        <strain evidence="3">MBLW1</strain>
    </source>
</reference>
<keyword evidence="3" id="KW-0436">Ligase</keyword>
<organism evidence="3">
    <name type="scientific">Tuwongella immobilis</name>
    <dbReference type="NCBI Taxonomy" id="692036"/>
    <lineage>
        <taxon>Bacteria</taxon>
        <taxon>Pseudomonadati</taxon>
        <taxon>Planctomycetota</taxon>
        <taxon>Planctomycetia</taxon>
        <taxon>Gemmatales</taxon>
        <taxon>Gemmataceae</taxon>
        <taxon>Tuwongella</taxon>
    </lineage>
</organism>
<protein>
    <recommendedName>
        <fullName evidence="2">ATP-grasp domain-containing protein</fullName>
    </recommendedName>
</protein>
<proteinExistence type="predicted"/>
<dbReference type="AlphaFoldDB" id="A0A6C2YPT7"/>
<dbReference type="GO" id="GO:0046872">
    <property type="term" value="F:metal ion binding"/>
    <property type="evidence" value="ECO:0007669"/>
    <property type="project" value="InterPro"/>
</dbReference>
<dbReference type="GO" id="GO:0005524">
    <property type="term" value="F:ATP binding"/>
    <property type="evidence" value="ECO:0007669"/>
    <property type="project" value="UniProtKB-UniRule"/>
</dbReference>
<evidence type="ECO:0000256" key="1">
    <source>
        <dbReference type="PROSITE-ProRule" id="PRU00409"/>
    </source>
</evidence>
<sequence length="327" mass="35739">MIARLREWARLLRERGVLGLNARNACGVLDHNPRSLFPIVDEKSRFQALCDRVGVPTPHTLGLVRMNGEIDQTMVRLAHLQSFVLKPNRGCSGRGILVVVARDPFGGWIRSNGVALEPPALRQHLSDTLAGLYSLGGRPDAVLIQQRIQCHPAFAEISYQGIPDVRVLLYRGEPAMTMLRLPTKQSNGRANLHQGGLGVGVDLQTGMTLHAIQGHRSLARHPDLGTALLGYRVPHWRTLLEMSKRIARAVGLGYLGVDLVLDADRGPLVLEANARPGLAIQLANHAGLIPRLQAIDSQLGAHDTPDGPPSVMTRFWEDAVPREKILG</sequence>
<dbReference type="EMBL" id="LR586016">
    <property type="protein sequence ID" value="VIP03476.1"/>
    <property type="molecule type" value="Genomic_DNA"/>
</dbReference>
<dbReference type="InterPro" id="IPR011758">
    <property type="entry name" value="RimK-rel_E_lig"/>
</dbReference>
<dbReference type="GO" id="GO:0005737">
    <property type="term" value="C:cytoplasm"/>
    <property type="evidence" value="ECO:0007669"/>
    <property type="project" value="TreeGrafter"/>
</dbReference>
<dbReference type="PROSITE" id="PS50975">
    <property type="entry name" value="ATP_GRASP"/>
    <property type="match status" value="1"/>
</dbReference>
<dbReference type="KEGG" id="tim:GMBLW1_04840"/>
<name>A0A6C2YPT7_9BACT</name>
<gene>
    <name evidence="3" type="ORF">GMBLW1_04840</name>
</gene>
<dbReference type="NCBIfam" id="TIGR02291">
    <property type="entry name" value="rimK_rel_E_lig"/>
    <property type="match status" value="1"/>
</dbReference>
<dbReference type="EMBL" id="LR593887">
    <property type="protein sequence ID" value="VTS04323.1"/>
    <property type="molecule type" value="Genomic_DNA"/>
</dbReference>
<dbReference type="RefSeq" id="WP_162658569.1">
    <property type="nucleotide sequence ID" value="NZ_LR593887.1"/>
</dbReference>
<dbReference type="Pfam" id="PF14397">
    <property type="entry name" value="ATPgrasp_ST"/>
    <property type="match status" value="1"/>
</dbReference>
<dbReference type="InterPro" id="IPR039523">
    <property type="entry name" value="RimK-rel_E_lig_ATP-grasp"/>
</dbReference>
<evidence type="ECO:0000259" key="2">
    <source>
        <dbReference type="PROSITE" id="PS50975"/>
    </source>
</evidence>
<evidence type="ECO:0000313" key="4">
    <source>
        <dbReference type="Proteomes" id="UP000464378"/>
    </source>
</evidence>
<dbReference type="InterPro" id="IPR011761">
    <property type="entry name" value="ATP-grasp"/>
</dbReference>
<dbReference type="SUPFAM" id="SSF56059">
    <property type="entry name" value="Glutathione synthetase ATP-binding domain-like"/>
    <property type="match status" value="1"/>
</dbReference>
<dbReference type="PANTHER" id="PTHR21621">
    <property type="entry name" value="RIBOSOMAL PROTEIN S6 MODIFICATION PROTEIN"/>
    <property type="match status" value="1"/>
</dbReference>
<dbReference type="InParanoid" id="A0A6C2YPT7"/>
<dbReference type="GO" id="GO:0018169">
    <property type="term" value="F:ribosomal S6-glutamic acid ligase activity"/>
    <property type="evidence" value="ECO:0007669"/>
    <property type="project" value="TreeGrafter"/>
</dbReference>
<evidence type="ECO:0000313" key="3">
    <source>
        <dbReference type="EMBL" id="VIP03476.1"/>
    </source>
</evidence>
<feature type="domain" description="ATP-grasp" evidence="2">
    <location>
        <begin position="47"/>
        <end position="300"/>
    </location>
</feature>